<protein>
    <submittedName>
        <fullName evidence="2">Uncharacterized protein</fullName>
    </submittedName>
</protein>
<feature type="region of interest" description="Disordered" evidence="1">
    <location>
        <begin position="1"/>
        <end position="86"/>
    </location>
</feature>
<evidence type="ECO:0000256" key="1">
    <source>
        <dbReference type="SAM" id="MobiDB-lite"/>
    </source>
</evidence>
<organism evidence="2 3">
    <name type="scientific">Teladorsagia circumcincta</name>
    <name type="common">Brown stomach worm</name>
    <name type="synonym">Ostertagia circumcincta</name>
    <dbReference type="NCBI Taxonomy" id="45464"/>
    <lineage>
        <taxon>Eukaryota</taxon>
        <taxon>Metazoa</taxon>
        <taxon>Ecdysozoa</taxon>
        <taxon>Nematoda</taxon>
        <taxon>Chromadorea</taxon>
        <taxon>Rhabditida</taxon>
        <taxon>Rhabditina</taxon>
        <taxon>Rhabditomorpha</taxon>
        <taxon>Strongyloidea</taxon>
        <taxon>Trichostrongylidae</taxon>
        <taxon>Teladorsagia</taxon>
    </lineage>
</organism>
<proteinExistence type="predicted"/>
<accession>A0A2G9U061</accession>
<gene>
    <name evidence="2" type="ORF">TELCIR_14779</name>
</gene>
<sequence>MAKQTRNVHVHFEAGLPDDDSTDSSDGESAPSVEEEPKSTNEGAKKSPTLEQRLRELSIKYKQQEQSPEREPSTALLKKPFTKVKK</sequence>
<dbReference type="Proteomes" id="UP000230423">
    <property type="component" value="Unassembled WGS sequence"/>
</dbReference>
<reference evidence="2 3" key="1">
    <citation type="submission" date="2015-09" db="EMBL/GenBank/DDBJ databases">
        <title>Draft genome of the parasitic nematode Teladorsagia circumcincta isolate WARC Sus (inbred).</title>
        <authorList>
            <person name="Mitreva M."/>
        </authorList>
    </citation>
    <scope>NUCLEOTIDE SEQUENCE [LARGE SCALE GENOMIC DNA]</scope>
    <source>
        <strain evidence="2 3">S</strain>
    </source>
</reference>
<dbReference type="OrthoDB" id="5816168at2759"/>
<name>A0A2G9U061_TELCI</name>
<evidence type="ECO:0000313" key="3">
    <source>
        <dbReference type="Proteomes" id="UP000230423"/>
    </source>
</evidence>
<dbReference type="EMBL" id="KZ350710">
    <property type="protein sequence ID" value="PIO63614.1"/>
    <property type="molecule type" value="Genomic_DNA"/>
</dbReference>
<evidence type="ECO:0000313" key="2">
    <source>
        <dbReference type="EMBL" id="PIO63614.1"/>
    </source>
</evidence>
<feature type="compositionally biased region" description="Basic and acidic residues" evidence="1">
    <location>
        <begin position="52"/>
        <end position="72"/>
    </location>
</feature>
<feature type="compositionally biased region" description="Acidic residues" evidence="1">
    <location>
        <begin position="16"/>
        <end position="26"/>
    </location>
</feature>
<dbReference type="AlphaFoldDB" id="A0A2G9U061"/>
<feature type="compositionally biased region" description="Basic and acidic residues" evidence="1">
    <location>
        <begin position="35"/>
        <end position="45"/>
    </location>
</feature>
<keyword evidence="3" id="KW-1185">Reference proteome</keyword>